<dbReference type="InterPro" id="IPR038725">
    <property type="entry name" value="YdaG_split_barrel_FMN-bd"/>
</dbReference>
<dbReference type="PANTHER" id="PTHR34818:SF1">
    <property type="entry name" value="PROTEIN BLI-3"/>
    <property type="match status" value="1"/>
</dbReference>
<gene>
    <name evidence="2" type="ORF">NWE73_08170</name>
</gene>
<protein>
    <submittedName>
        <fullName evidence="2">Pyridoxamine 5'-phosphate oxidase family protein</fullName>
    </submittedName>
</protein>
<sequence>MEIKSQHSSDPNVQKLGELIKHVKIAMLTTIGSDKKLHSSPLLTQEVDFDGDLWFLISKQSQKITDIAQENRTNVSYASSTGKYISVTGFAELVDDKDKVNEIWSRSYQDWFPQGPLDPNIQLLKINVEKAEYWDEHTSPFSRILEFAHLTKSHVSKKSEHGTLDLNH</sequence>
<organism evidence="2 3">
    <name type="scientific">Bdellovibrio svalbardensis</name>
    <dbReference type="NCBI Taxonomy" id="2972972"/>
    <lineage>
        <taxon>Bacteria</taxon>
        <taxon>Pseudomonadati</taxon>
        <taxon>Bdellovibrionota</taxon>
        <taxon>Bdellovibrionia</taxon>
        <taxon>Bdellovibrionales</taxon>
        <taxon>Pseudobdellovibrionaceae</taxon>
        <taxon>Bdellovibrio</taxon>
    </lineage>
</organism>
<dbReference type="InterPro" id="IPR052917">
    <property type="entry name" value="Stress-Dev_Protein"/>
</dbReference>
<dbReference type="Pfam" id="PF16242">
    <property type="entry name" value="Pyrid_ox_like"/>
    <property type="match status" value="1"/>
</dbReference>
<accession>A0ABT6DK91</accession>
<evidence type="ECO:0000259" key="1">
    <source>
        <dbReference type="Pfam" id="PF16242"/>
    </source>
</evidence>
<reference evidence="2" key="1">
    <citation type="submission" date="2022-08" db="EMBL/GenBank/DDBJ databases">
        <title>Novel Bdellovibrio Species Isolated from Svalbard: Designation Bdellovibrio svalbardensis.</title>
        <authorList>
            <person name="Mitchell R.J."/>
            <person name="Choi S.Y."/>
        </authorList>
    </citation>
    <scope>NUCLEOTIDE SEQUENCE</scope>
    <source>
        <strain evidence="2">PAP01</strain>
    </source>
</reference>
<dbReference type="EMBL" id="JANRMI010000002">
    <property type="protein sequence ID" value="MDG0816334.1"/>
    <property type="molecule type" value="Genomic_DNA"/>
</dbReference>
<keyword evidence="3" id="KW-1185">Reference proteome</keyword>
<evidence type="ECO:0000313" key="3">
    <source>
        <dbReference type="Proteomes" id="UP001152321"/>
    </source>
</evidence>
<dbReference type="RefSeq" id="WP_277577812.1">
    <property type="nucleotide sequence ID" value="NZ_JANRMI010000002.1"/>
</dbReference>
<comment type="caution">
    <text evidence="2">The sequence shown here is derived from an EMBL/GenBank/DDBJ whole genome shotgun (WGS) entry which is preliminary data.</text>
</comment>
<dbReference type="InterPro" id="IPR012349">
    <property type="entry name" value="Split_barrel_FMN-bd"/>
</dbReference>
<dbReference type="Gene3D" id="2.30.110.10">
    <property type="entry name" value="Electron Transport, Fmn-binding Protein, Chain A"/>
    <property type="match status" value="1"/>
</dbReference>
<name>A0ABT6DK91_9BACT</name>
<dbReference type="PANTHER" id="PTHR34818">
    <property type="entry name" value="PROTEIN BLI-3"/>
    <property type="match status" value="1"/>
</dbReference>
<dbReference type="SUPFAM" id="SSF50475">
    <property type="entry name" value="FMN-binding split barrel"/>
    <property type="match status" value="1"/>
</dbReference>
<evidence type="ECO:0000313" key="2">
    <source>
        <dbReference type="EMBL" id="MDG0816334.1"/>
    </source>
</evidence>
<feature type="domain" description="General stress protein FMN-binding split barrel" evidence="1">
    <location>
        <begin position="13"/>
        <end position="148"/>
    </location>
</feature>
<proteinExistence type="predicted"/>
<dbReference type="Proteomes" id="UP001152321">
    <property type="component" value="Unassembled WGS sequence"/>
</dbReference>